<evidence type="ECO:0000256" key="1">
    <source>
        <dbReference type="ARBA" id="ARBA00022801"/>
    </source>
</evidence>
<dbReference type="RefSeq" id="WP_218592610.1">
    <property type="nucleotide sequence ID" value="NZ_JADQDE010000184.1"/>
</dbReference>
<dbReference type="PROSITE" id="PS00893">
    <property type="entry name" value="NUDIX_BOX"/>
    <property type="match status" value="1"/>
</dbReference>
<organism evidence="3 4">
    <name type="scientific">Pseudonocardia oceani</name>
    <dbReference type="NCBI Taxonomy" id="2792013"/>
    <lineage>
        <taxon>Bacteria</taxon>
        <taxon>Bacillati</taxon>
        <taxon>Actinomycetota</taxon>
        <taxon>Actinomycetes</taxon>
        <taxon>Pseudonocardiales</taxon>
        <taxon>Pseudonocardiaceae</taxon>
        <taxon>Pseudonocardia</taxon>
    </lineage>
</organism>
<proteinExistence type="predicted"/>
<dbReference type="Pfam" id="PF00293">
    <property type="entry name" value="NUDIX"/>
    <property type="match status" value="1"/>
</dbReference>
<keyword evidence="4" id="KW-1185">Reference proteome</keyword>
<dbReference type="PANTHER" id="PTHR21340:SF0">
    <property type="entry name" value="BIS(5'-NUCLEOSYL)-TETRAPHOSPHATASE [ASYMMETRICAL]"/>
    <property type="match status" value="1"/>
</dbReference>
<comment type="caution">
    <text evidence="3">The sequence shown here is derived from an EMBL/GenBank/DDBJ whole genome shotgun (WGS) entry which is preliminary data.</text>
</comment>
<evidence type="ECO:0000313" key="3">
    <source>
        <dbReference type="EMBL" id="MBW0132076.1"/>
    </source>
</evidence>
<feature type="domain" description="Nudix hydrolase" evidence="2">
    <location>
        <begin position="279"/>
        <end position="406"/>
    </location>
</feature>
<gene>
    <name evidence="3" type="ORF">I4I82_31010</name>
</gene>
<dbReference type="InterPro" id="IPR000086">
    <property type="entry name" value="NUDIX_hydrolase_dom"/>
</dbReference>
<dbReference type="InterPro" id="IPR051325">
    <property type="entry name" value="Nudix_hydrolase_domain"/>
</dbReference>
<dbReference type="EMBL" id="JADQDF010000001">
    <property type="protein sequence ID" value="MBW0132076.1"/>
    <property type="molecule type" value="Genomic_DNA"/>
</dbReference>
<evidence type="ECO:0000313" key="4">
    <source>
        <dbReference type="Proteomes" id="UP000694300"/>
    </source>
</evidence>
<name>A0ABS6UIL4_9PSEU</name>
<dbReference type="InterPro" id="IPR020084">
    <property type="entry name" value="NUDIX_hydrolase_CS"/>
</dbReference>
<keyword evidence="1 3" id="KW-0378">Hydrolase</keyword>
<reference evidence="3 4" key="1">
    <citation type="submission" date="2020-11" db="EMBL/GenBank/DDBJ databases">
        <title>Pseudonocardia abyssalis sp. nov. and Pseudonocardia oceani sp. nov., description and phylogenomic analysis of two novel actinomycetes isolated from the deep Southern Ocean.</title>
        <authorList>
            <person name="Parra J."/>
        </authorList>
    </citation>
    <scope>NUCLEOTIDE SEQUENCE [LARGE SCALE GENOMIC DNA]</scope>
    <source>
        <strain evidence="4">KRD185</strain>
    </source>
</reference>
<dbReference type="Proteomes" id="UP000694300">
    <property type="component" value="Unassembled WGS sequence"/>
</dbReference>
<sequence length="418" mass="44545">MTPPLTPSTGSVARTRLAGDAATVVGRLRVLTREDGPAEVAAALDALTALRTDLRSLRPVLDKAWTVALRDGLDEPADALARVAALDGQARLLVECGACAPARDLLAGVAAARAALVATLPALLDPETGAALAFLASGREPAPLRAAAPVGDPGLPASVLLPPMLHRRWRKLVRETPVQDLVAVHRRAAELIVVVEVAARHDLPVIGLWPAADALRAAAAEALRVPAAHELEERLPAGPTRRRLARIVARRARSTRRVQRALDDLAALGHLLPTGDDGPPKLAGGGLVVRPGPRGPQVLLVHRVRHDDWSLPKGATAPGETVQECALREVREETGLRCRLGALVHEVVYRDRNHRAKHVRFWHMTPVGPAAPLDPAEIDEVRWLPLDAAGALLSRRRDRAAVDAFAREHGAGHGRRAA</sequence>
<accession>A0ABS6UIL4</accession>
<evidence type="ECO:0000259" key="2">
    <source>
        <dbReference type="PROSITE" id="PS51462"/>
    </source>
</evidence>
<protein>
    <submittedName>
        <fullName evidence="3">NUDIX hydrolase</fullName>
    </submittedName>
</protein>
<dbReference type="GO" id="GO:0016787">
    <property type="term" value="F:hydrolase activity"/>
    <property type="evidence" value="ECO:0007669"/>
    <property type="project" value="UniProtKB-KW"/>
</dbReference>
<dbReference type="PANTHER" id="PTHR21340">
    <property type="entry name" value="DIADENOSINE 5,5-P1,P4-TETRAPHOSPHATE PYROPHOSPHOHYDROLASE MUTT"/>
    <property type="match status" value="1"/>
</dbReference>
<dbReference type="CDD" id="cd03673">
    <property type="entry name" value="NUDIX_Ap6A_hydrolase"/>
    <property type="match status" value="1"/>
</dbReference>
<dbReference type="PROSITE" id="PS51462">
    <property type="entry name" value="NUDIX"/>
    <property type="match status" value="1"/>
</dbReference>